<keyword evidence="4" id="KW-1185">Reference proteome</keyword>
<reference evidence="3" key="1">
    <citation type="submission" date="2023-10" db="EMBL/GenBank/DDBJ databases">
        <title>Genome assembly of Pristionchus species.</title>
        <authorList>
            <person name="Yoshida K."/>
            <person name="Sommer R.J."/>
        </authorList>
    </citation>
    <scope>NUCLEOTIDE SEQUENCE</scope>
    <source>
        <strain evidence="3">RS5133</strain>
    </source>
</reference>
<keyword evidence="2" id="KW-1133">Transmembrane helix</keyword>
<dbReference type="Proteomes" id="UP001432322">
    <property type="component" value="Unassembled WGS sequence"/>
</dbReference>
<proteinExistence type="predicted"/>
<name>A0AAV5V011_9BILA</name>
<evidence type="ECO:0000256" key="1">
    <source>
        <dbReference type="SAM" id="MobiDB-lite"/>
    </source>
</evidence>
<comment type="caution">
    <text evidence="3">The sequence shown here is derived from an EMBL/GenBank/DDBJ whole genome shotgun (WGS) entry which is preliminary data.</text>
</comment>
<feature type="region of interest" description="Disordered" evidence="1">
    <location>
        <begin position="46"/>
        <end position="75"/>
    </location>
</feature>
<evidence type="ECO:0000313" key="4">
    <source>
        <dbReference type="Proteomes" id="UP001432322"/>
    </source>
</evidence>
<sequence length="75" mass="8167">LNVIVPLSSASENTASASIYILLHFVILIAILVVIEMKLFSRCNKSKESHSASTLTSASECWESMEPARPALSRC</sequence>
<feature type="non-terminal residue" evidence="3">
    <location>
        <position position="1"/>
    </location>
</feature>
<evidence type="ECO:0000256" key="2">
    <source>
        <dbReference type="SAM" id="Phobius"/>
    </source>
</evidence>
<accession>A0AAV5V011</accession>
<evidence type="ECO:0000313" key="3">
    <source>
        <dbReference type="EMBL" id="GMT11815.1"/>
    </source>
</evidence>
<keyword evidence="2" id="KW-0812">Transmembrane</keyword>
<organism evidence="3 4">
    <name type="scientific">Pristionchus fissidentatus</name>
    <dbReference type="NCBI Taxonomy" id="1538716"/>
    <lineage>
        <taxon>Eukaryota</taxon>
        <taxon>Metazoa</taxon>
        <taxon>Ecdysozoa</taxon>
        <taxon>Nematoda</taxon>
        <taxon>Chromadorea</taxon>
        <taxon>Rhabditida</taxon>
        <taxon>Rhabditina</taxon>
        <taxon>Diplogasteromorpha</taxon>
        <taxon>Diplogasteroidea</taxon>
        <taxon>Neodiplogasteridae</taxon>
        <taxon>Pristionchus</taxon>
    </lineage>
</organism>
<dbReference type="EMBL" id="BTSY01000001">
    <property type="protein sequence ID" value="GMT11815.1"/>
    <property type="molecule type" value="Genomic_DNA"/>
</dbReference>
<feature type="transmembrane region" description="Helical" evidence="2">
    <location>
        <begin position="17"/>
        <end position="35"/>
    </location>
</feature>
<protein>
    <submittedName>
        <fullName evidence="3">Uncharacterized protein</fullName>
    </submittedName>
</protein>
<dbReference type="AlphaFoldDB" id="A0AAV5V011"/>
<keyword evidence="2" id="KW-0472">Membrane</keyword>
<gene>
    <name evidence="3" type="ORF">PFISCL1PPCAC_3112</name>
</gene>